<dbReference type="EMBL" id="VEVO01000016">
    <property type="protein sequence ID" value="KAF0029003.1"/>
    <property type="molecule type" value="Genomic_DNA"/>
</dbReference>
<accession>A0A6A4S3R7</accession>
<name>A0A6A4S3R7_SCOMX</name>
<organism evidence="2 3">
    <name type="scientific">Scophthalmus maximus</name>
    <name type="common">Turbot</name>
    <name type="synonym">Psetta maxima</name>
    <dbReference type="NCBI Taxonomy" id="52904"/>
    <lineage>
        <taxon>Eukaryota</taxon>
        <taxon>Metazoa</taxon>
        <taxon>Chordata</taxon>
        <taxon>Craniata</taxon>
        <taxon>Vertebrata</taxon>
        <taxon>Euteleostomi</taxon>
        <taxon>Actinopterygii</taxon>
        <taxon>Neopterygii</taxon>
        <taxon>Teleostei</taxon>
        <taxon>Neoteleostei</taxon>
        <taxon>Acanthomorphata</taxon>
        <taxon>Carangaria</taxon>
        <taxon>Pleuronectiformes</taxon>
        <taxon>Pleuronectoidei</taxon>
        <taxon>Scophthalmidae</taxon>
        <taxon>Scophthalmus</taxon>
    </lineage>
</organism>
<comment type="caution">
    <text evidence="2">The sequence shown here is derived from an EMBL/GenBank/DDBJ whole genome shotgun (WGS) entry which is preliminary data.</text>
</comment>
<sequence>MKEEVKNDKERRVGMRMGRSGEEQFVVHPEGNTNVCTSRSFEAKPQVSVPRWRSRKRQRINKVSGIPEVDAEIFRGLTENSCKQQFISMEDKWTTATRTTGGRDLEVVGSNPTERDTGDVRRVLPVTTNQEALEL</sequence>
<reference evidence="2 3" key="1">
    <citation type="submission" date="2019-06" db="EMBL/GenBank/DDBJ databases">
        <title>Draft genomes of female and male turbot (Scophthalmus maximus).</title>
        <authorList>
            <person name="Xu H."/>
            <person name="Xu X.-W."/>
            <person name="Shao C."/>
            <person name="Chen S."/>
        </authorList>
    </citation>
    <scope>NUCLEOTIDE SEQUENCE [LARGE SCALE GENOMIC DNA]</scope>
    <source>
        <strain evidence="2">Ysfricsl-2016a</strain>
        <tissue evidence="2">Blood</tissue>
    </source>
</reference>
<protein>
    <submittedName>
        <fullName evidence="2">Uncharacterized protein</fullName>
    </submittedName>
</protein>
<feature type="region of interest" description="Disordered" evidence="1">
    <location>
        <begin position="98"/>
        <end position="118"/>
    </location>
</feature>
<feature type="compositionally biased region" description="Polar residues" evidence="1">
    <location>
        <begin position="31"/>
        <end position="40"/>
    </location>
</feature>
<evidence type="ECO:0000313" key="2">
    <source>
        <dbReference type="EMBL" id="KAF0029003.1"/>
    </source>
</evidence>
<feature type="compositionally biased region" description="Basic and acidic residues" evidence="1">
    <location>
        <begin position="1"/>
        <end position="13"/>
    </location>
</feature>
<gene>
    <name evidence="2" type="ORF">F2P81_018108</name>
</gene>
<dbReference type="AlphaFoldDB" id="A0A6A4S3R7"/>
<evidence type="ECO:0000313" key="3">
    <source>
        <dbReference type="Proteomes" id="UP000438429"/>
    </source>
</evidence>
<feature type="region of interest" description="Disordered" evidence="1">
    <location>
        <begin position="1"/>
        <end position="44"/>
    </location>
</feature>
<evidence type="ECO:0000256" key="1">
    <source>
        <dbReference type="SAM" id="MobiDB-lite"/>
    </source>
</evidence>
<dbReference type="Proteomes" id="UP000438429">
    <property type="component" value="Unassembled WGS sequence"/>
</dbReference>
<proteinExistence type="predicted"/>